<sequence length="723" mass="76915">MRLPVCDLALPEFRGFQDDPAQWLKIADSLGDRHGWSDGAKRSYAEGRLREAAEAWNRYNGHTYRSWREWSEALLTVFGSLASSCDDRFMRMRARRQGPSEDVVVYIYDKLRLLGACSLTWPSPTARQYVLDGLLNPIHGAILAAQPLETTASVFSRKAAELQESGRRRQALATLNTGSSRDLHPLSRQGSTTFCGRCQCNDPADSPQENHNRAYYETCELPLLQVHVDKIDDLCPAVDTDAERSTMNSVSSAPSTNEMARQPVYETTLGPRVKQREPDQGPDRPSQSPAITLLGQQQQPRAGPLRPKPPPHQGSSRSAPVSSSTQQQPVPTPHGSSSSGGGNPSAPAPATRDHDPVFRQASPAIDQSHPPPWSPTSVNAPTGAIAVKRSIHAGVKALFPGCGSSSSKIAAENHRFSNSGSESIPQPPPHQSQTSGSCISTSASTAFHSVLGSTASKTADEAASAAAAEADACGDDAGNQQYGDPWDTDQAAVALRLLRAEDNRKSPSPAHATPAAKGASSTNEVARQPVYEAAFDLRSKQREPDQGLDRMVQSPVPLIPGLQQQPLAGPLHPVPSSCSSSEVSLVPGRRGGITGQPSLRDACCPGPTPHQGSSDSIAVSSNVQLQPTPTPRGSSGSDGGRPSVPTPATGYQGLAFKQASAAHKTICQNDPLPRSSISENTPAAPIGAIAVKRNIHAGVKVRHSESVRRQGMVATATKRSRWP</sequence>
<dbReference type="EMBL" id="CM023472">
    <property type="protein sequence ID" value="KAH7958777.1"/>
    <property type="molecule type" value="Genomic_DNA"/>
</dbReference>
<evidence type="ECO:0000313" key="1">
    <source>
        <dbReference type="EMBL" id="KAH7958777.1"/>
    </source>
</evidence>
<reference evidence="1" key="1">
    <citation type="submission" date="2020-05" db="EMBL/GenBank/DDBJ databases">
        <title>Large-scale comparative analyses of tick genomes elucidate their genetic diversity and vector capacities.</title>
        <authorList>
            <person name="Jia N."/>
            <person name="Wang J."/>
            <person name="Shi W."/>
            <person name="Du L."/>
            <person name="Sun Y."/>
            <person name="Zhan W."/>
            <person name="Jiang J."/>
            <person name="Wang Q."/>
            <person name="Zhang B."/>
            <person name="Ji P."/>
            <person name="Sakyi L.B."/>
            <person name="Cui X."/>
            <person name="Yuan T."/>
            <person name="Jiang B."/>
            <person name="Yang W."/>
            <person name="Lam T.T.-Y."/>
            <person name="Chang Q."/>
            <person name="Ding S."/>
            <person name="Wang X."/>
            <person name="Zhu J."/>
            <person name="Ruan X."/>
            <person name="Zhao L."/>
            <person name="Wei J."/>
            <person name="Que T."/>
            <person name="Du C."/>
            <person name="Cheng J."/>
            <person name="Dai P."/>
            <person name="Han X."/>
            <person name="Huang E."/>
            <person name="Gao Y."/>
            <person name="Liu J."/>
            <person name="Shao H."/>
            <person name="Ye R."/>
            <person name="Li L."/>
            <person name="Wei W."/>
            <person name="Wang X."/>
            <person name="Wang C."/>
            <person name="Yang T."/>
            <person name="Huo Q."/>
            <person name="Li W."/>
            <person name="Guo W."/>
            <person name="Chen H."/>
            <person name="Zhou L."/>
            <person name="Ni X."/>
            <person name="Tian J."/>
            <person name="Zhou Y."/>
            <person name="Sheng Y."/>
            <person name="Liu T."/>
            <person name="Pan Y."/>
            <person name="Xia L."/>
            <person name="Li J."/>
            <person name="Zhao F."/>
            <person name="Cao W."/>
        </authorList>
    </citation>
    <scope>NUCLEOTIDE SEQUENCE</scope>
    <source>
        <strain evidence="1">Dsil-2018</strain>
    </source>
</reference>
<proteinExistence type="predicted"/>
<protein>
    <submittedName>
        <fullName evidence="1">Uncharacterized protein</fullName>
    </submittedName>
</protein>
<evidence type="ECO:0000313" key="2">
    <source>
        <dbReference type="Proteomes" id="UP000821865"/>
    </source>
</evidence>
<comment type="caution">
    <text evidence="1">The sequence shown here is derived from an EMBL/GenBank/DDBJ whole genome shotgun (WGS) entry which is preliminary data.</text>
</comment>
<gene>
    <name evidence="1" type="ORF">HPB49_005033</name>
</gene>
<accession>A0ACB8D2Z1</accession>
<dbReference type="Proteomes" id="UP000821865">
    <property type="component" value="Chromosome 3"/>
</dbReference>
<name>A0ACB8D2Z1_DERSI</name>
<keyword evidence="2" id="KW-1185">Reference proteome</keyword>
<organism evidence="1 2">
    <name type="scientific">Dermacentor silvarum</name>
    <name type="common">Tick</name>
    <dbReference type="NCBI Taxonomy" id="543639"/>
    <lineage>
        <taxon>Eukaryota</taxon>
        <taxon>Metazoa</taxon>
        <taxon>Ecdysozoa</taxon>
        <taxon>Arthropoda</taxon>
        <taxon>Chelicerata</taxon>
        <taxon>Arachnida</taxon>
        <taxon>Acari</taxon>
        <taxon>Parasitiformes</taxon>
        <taxon>Ixodida</taxon>
        <taxon>Ixodoidea</taxon>
        <taxon>Ixodidae</taxon>
        <taxon>Rhipicephalinae</taxon>
        <taxon>Dermacentor</taxon>
    </lineage>
</organism>